<evidence type="ECO:0000256" key="7">
    <source>
        <dbReference type="ARBA" id="ARBA00049348"/>
    </source>
</evidence>
<keyword evidence="12" id="KW-1185">Reference proteome</keyword>
<comment type="subcellular location">
    <subcellularLocation>
        <location evidence="8">Cytoplasm</location>
    </subcellularLocation>
</comment>
<dbReference type="EMBL" id="JAVDYF010000001">
    <property type="protein sequence ID" value="MDR7356022.1"/>
    <property type="molecule type" value="Genomic_DNA"/>
</dbReference>
<keyword evidence="2 8" id="KW-0963">Cytoplasm</keyword>
<dbReference type="InterPro" id="IPR036631">
    <property type="entry name" value="MGMT_N_sf"/>
</dbReference>
<dbReference type="Pfam" id="PF01035">
    <property type="entry name" value="DNA_binding_1"/>
    <property type="match status" value="1"/>
</dbReference>
<dbReference type="InterPro" id="IPR023546">
    <property type="entry name" value="MGMT"/>
</dbReference>
<name>A0ABU2BBL5_9CORY</name>
<accession>A0ABU2BBL5</accession>
<evidence type="ECO:0000256" key="8">
    <source>
        <dbReference type="HAMAP-Rule" id="MF_00772"/>
    </source>
</evidence>
<keyword evidence="3 8" id="KW-0489">Methyltransferase</keyword>
<feature type="active site" description="Nucleophile; methyl group acceptor" evidence="8">
    <location>
        <position position="134"/>
    </location>
</feature>
<keyword evidence="5 8" id="KW-0227">DNA damage</keyword>
<dbReference type="Pfam" id="PF02870">
    <property type="entry name" value="Methyltransf_1N"/>
    <property type="match status" value="1"/>
</dbReference>
<comment type="catalytic activity">
    <reaction evidence="7 8">
        <text>a 6-O-methyl-2'-deoxyguanosine in DNA + L-cysteinyl-[protein] = S-methyl-L-cysteinyl-[protein] + a 2'-deoxyguanosine in DNA</text>
        <dbReference type="Rhea" id="RHEA:24000"/>
        <dbReference type="Rhea" id="RHEA-COMP:10131"/>
        <dbReference type="Rhea" id="RHEA-COMP:10132"/>
        <dbReference type="Rhea" id="RHEA-COMP:11367"/>
        <dbReference type="Rhea" id="RHEA-COMP:11368"/>
        <dbReference type="ChEBI" id="CHEBI:29950"/>
        <dbReference type="ChEBI" id="CHEBI:82612"/>
        <dbReference type="ChEBI" id="CHEBI:85445"/>
        <dbReference type="ChEBI" id="CHEBI:85448"/>
        <dbReference type="EC" id="2.1.1.63"/>
    </reaction>
</comment>
<dbReference type="SUPFAM" id="SSF46767">
    <property type="entry name" value="Methylated DNA-protein cysteine methyltransferase, C-terminal domain"/>
    <property type="match status" value="1"/>
</dbReference>
<proteinExistence type="inferred from homology"/>
<evidence type="ECO:0000259" key="9">
    <source>
        <dbReference type="Pfam" id="PF01035"/>
    </source>
</evidence>
<dbReference type="Proteomes" id="UP001183619">
    <property type="component" value="Unassembled WGS sequence"/>
</dbReference>
<comment type="similarity">
    <text evidence="8">Belongs to the MGMT family.</text>
</comment>
<organism evidence="11 12">
    <name type="scientific">Corynebacterium felinum</name>
    <dbReference type="NCBI Taxonomy" id="131318"/>
    <lineage>
        <taxon>Bacteria</taxon>
        <taxon>Bacillati</taxon>
        <taxon>Actinomycetota</taxon>
        <taxon>Actinomycetes</taxon>
        <taxon>Mycobacteriales</taxon>
        <taxon>Corynebacteriaceae</taxon>
        <taxon>Corynebacterium</taxon>
    </lineage>
</organism>
<evidence type="ECO:0000313" key="12">
    <source>
        <dbReference type="Proteomes" id="UP001183619"/>
    </source>
</evidence>
<dbReference type="InterPro" id="IPR036388">
    <property type="entry name" value="WH-like_DNA-bd_sf"/>
</dbReference>
<dbReference type="NCBIfam" id="TIGR00589">
    <property type="entry name" value="ogt"/>
    <property type="match status" value="1"/>
</dbReference>
<evidence type="ECO:0000256" key="3">
    <source>
        <dbReference type="ARBA" id="ARBA00022603"/>
    </source>
</evidence>
<feature type="domain" description="Methylguanine DNA methyltransferase ribonuclease-like" evidence="10">
    <location>
        <begin position="4"/>
        <end position="73"/>
    </location>
</feature>
<evidence type="ECO:0000256" key="4">
    <source>
        <dbReference type="ARBA" id="ARBA00022679"/>
    </source>
</evidence>
<reference evidence="11 12" key="1">
    <citation type="submission" date="2023-07" db="EMBL/GenBank/DDBJ databases">
        <title>Sequencing the genomes of 1000 actinobacteria strains.</title>
        <authorList>
            <person name="Klenk H.-P."/>
        </authorList>
    </citation>
    <scope>NUCLEOTIDE SEQUENCE [LARGE SCALE GENOMIC DNA]</scope>
    <source>
        <strain evidence="11 12">DSM 44508</strain>
    </source>
</reference>
<dbReference type="PANTHER" id="PTHR10815">
    <property type="entry name" value="METHYLATED-DNA--PROTEIN-CYSTEINE METHYLTRANSFERASE"/>
    <property type="match status" value="1"/>
</dbReference>
<evidence type="ECO:0000256" key="1">
    <source>
        <dbReference type="ARBA" id="ARBA00001286"/>
    </source>
</evidence>
<evidence type="ECO:0000256" key="2">
    <source>
        <dbReference type="ARBA" id="ARBA00022490"/>
    </source>
</evidence>
<dbReference type="InterPro" id="IPR001497">
    <property type="entry name" value="MethylDNA_cys_MeTrfase_AS"/>
</dbReference>
<dbReference type="InterPro" id="IPR008332">
    <property type="entry name" value="MethylG_MeTrfase_N"/>
</dbReference>
<comment type="catalytic activity">
    <reaction evidence="1 8">
        <text>a 4-O-methyl-thymidine in DNA + L-cysteinyl-[protein] = a thymidine in DNA + S-methyl-L-cysteinyl-[protein]</text>
        <dbReference type="Rhea" id="RHEA:53428"/>
        <dbReference type="Rhea" id="RHEA-COMP:10131"/>
        <dbReference type="Rhea" id="RHEA-COMP:10132"/>
        <dbReference type="Rhea" id="RHEA-COMP:13555"/>
        <dbReference type="Rhea" id="RHEA-COMP:13556"/>
        <dbReference type="ChEBI" id="CHEBI:29950"/>
        <dbReference type="ChEBI" id="CHEBI:82612"/>
        <dbReference type="ChEBI" id="CHEBI:137386"/>
        <dbReference type="ChEBI" id="CHEBI:137387"/>
        <dbReference type="EC" id="2.1.1.63"/>
    </reaction>
</comment>
<dbReference type="CDD" id="cd06445">
    <property type="entry name" value="ATase"/>
    <property type="match status" value="1"/>
</dbReference>
<evidence type="ECO:0000259" key="10">
    <source>
        <dbReference type="Pfam" id="PF02870"/>
    </source>
</evidence>
<dbReference type="SUPFAM" id="SSF53155">
    <property type="entry name" value="Methylated DNA-protein cysteine methyltransferase domain"/>
    <property type="match status" value="1"/>
</dbReference>
<dbReference type="HAMAP" id="MF_00772">
    <property type="entry name" value="OGT"/>
    <property type="match status" value="1"/>
</dbReference>
<dbReference type="EC" id="2.1.1.63" evidence="8"/>
<evidence type="ECO:0000313" key="11">
    <source>
        <dbReference type="EMBL" id="MDR7356022.1"/>
    </source>
</evidence>
<dbReference type="Gene3D" id="1.10.10.10">
    <property type="entry name" value="Winged helix-like DNA-binding domain superfamily/Winged helix DNA-binding domain"/>
    <property type="match status" value="1"/>
</dbReference>
<dbReference type="GO" id="GO:0003908">
    <property type="term" value="F:methylated-DNA-[protein]-cysteine S-methyltransferase activity"/>
    <property type="evidence" value="ECO:0007669"/>
    <property type="project" value="UniProtKB-EC"/>
</dbReference>
<dbReference type="RefSeq" id="WP_277103521.1">
    <property type="nucleotide sequence ID" value="NZ_BAAAJS010000069.1"/>
</dbReference>
<comment type="function">
    <text evidence="8">Involved in the cellular defense against the biological effects of O6-methylguanine (O6-MeG) and O4-methylthymine (O4-MeT) in DNA. Repairs the methylated nucleobase in DNA by stoichiometrically transferring the methyl group to a cysteine residue in the enzyme. This is a suicide reaction: the enzyme is irreversibly inactivated.</text>
</comment>
<dbReference type="Gene3D" id="3.30.160.70">
    <property type="entry name" value="Methylated DNA-protein cysteine methyltransferase domain"/>
    <property type="match status" value="1"/>
</dbReference>
<dbReference type="GO" id="GO:0032259">
    <property type="term" value="P:methylation"/>
    <property type="evidence" value="ECO:0007669"/>
    <property type="project" value="UniProtKB-KW"/>
</dbReference>
<keyword evidence="4 8" id="KW-0808">Transferase</keyword>
<dbReference type="InterPro" id="IPR014048">
    <property type="entry name" value="MethylDNA_cys_MeTrfase_DNA-bd"/>
</dbReference>
<dbReference type="PANTHER" id="PTHR10815:SF5">
    <property type="entry name" value="METHYLATED-DNA--PROTEIN-CYSTEINE METHYLTRANSFERASE"/>
    <property type="match status" value="1"/>
</dbReference>
<gene>
    <name evidence="11" type="ORF">J2S37_002560</name>
</gene>
<feature type="domain" description="Methylated-DNA-[protein]-cysteine S-methyltransferase DNA binding" evidence="9">
    <location>
        <begin position="79"/>
        <end position="162"/>
    </location>
</feature>
<dbReference type="InterPro" id="IPR036217">
    <property type="entry name" value="MethylDNA_cys_MeTrfase_DNAb"/>
</dbReference>
<evidence type="ECO:0000256" key="5">
    <source>
        <dbReference type="ARBA" id="ARBA00022763"/>
    </source>
</evidence>
<comment type="caution">
    <text evidence="11">The sequence shown here is derived from an EMBL/GenBank/DDBJ whole genome shotgun (WGS) entry which is preliminary data.</text>
</comment>
<comment type="miscellaneous">
    <text evidence="8">This enzyme catalyzes only one turnover and therefore is not strictly catalytic. According to one definition, an enzyme is a biocatalyst that acts repeatedly and over many reaction cycles.</text>
</comment>
<keyword evidence="6 8" id="KW-0234">DNA repair</keyword>
<evidence type="ECO:0000256" key="6">
    <source>
        <dbReference type="ARBA" id="ARBA00023204"/>
    </source>
</evidence>
<dbReference type="PROSITE" id="PS00374">
    <property type="entry name" value="MGMT"/>
    <property type="match status" value="1"/>
</dbReference>
<sequence length="168" mass="18370">MLAHSTYTSPTGNYILCAHNDSVCGIWRDEQAPKKHLTQATANPNHPTLKNLSTWLDKYFAGENPDPTTLKLQLEGTSFQLLVWEELLTIPYGHTESYGAIARRVAKRVGKPNMSAQAIGGAVGKNPISIVIPCHRVVGAKGQLTGYAGGIATKQWLLEHEHKHGFTT</sequence>
<protein>
    <recommendedName>
        <fullName evidence="8">Methylated-DNA--protein-cysteine methyltransferase</fullName>
        <ecNumber evidence="8">2.1.1.63</ecNumber>
    </recommendedName>
    <alternativeName>
        <fullName evidence="8">6-O-methylguanine-DNA methyltransferase</fullName>
        <shortName evidence="8">MGMT</shortName>
    </alternativeName>
    <alternativeName>
        <fullName evidence="8">O-6-methylguanine-DNA-alkyltransferase</fullName>
    </alternativeName>
</protein>